<feature type="domain" description="Toprim" evidence="15">
    <location>
        <begin position="261"/>
        <end position="342"/>
    </location>
</feature>
<comment type="caution">
    <text evidence="16">The sequence shown here is derived from an EMBL/GenBank/DDBJ whole genome shotgun (WGS) entry which is preliminary data.</text>
</comment>
<evidence type="ECO:0000256" key="8">
    <source>
        <dbReference type="ARBA" id="ARBA00022833"/>
    </source>
</evidence>
<keyword evidence="1 12" id="KW-0240">DNA-directed RNA polymerase</keyword>
<dbReference type="InterPro" id="IPR030846">
    <property type="entry name" value="DnaG_bac"/>
</dbReference>
<name>G9QPT4_9BACI</name>
<dbReference type="Pfam" id="PF08275">
    <property type="entry name" value="DNAG_N"/>
    <property type="match status" value="1"/>
</dbReference>
<dbReference type="Gene3D" id="3.40.1360.10">
    <property type="match status" value="1"/>
</dbReference>
<keyword evidence="7 12" id="KW-0863">Zinc-finger</keyword>
<evidence type="ECO:0000256" key="7">
    <source>
        <dbReference type="ARBA" id="ARBA00022771"/>
    </source>
</evidence>
<dbReference type="InterPro" id="IPR050219">
    <property type="entry name" value="DnaG_primase"/>
</dbReference>
<dbReference type="SMART" id="SM00400">
    <property type="entry name" value="ZnF_CHCC"/>
    <property type="match status" value="1"/>
</dbReference>
<evidence type="ECO:0000313" key="17">
    <source>
        <dbReference type="Proteomes" id="UP000011747"/>
    </source>
</evidence>
<comment type="function">
    <text evidence="12 13">RNA polymerase that catalyzes the synthesis of short RNA molecules used as primers for DNA polymerase during DNA replication.</text>
</comment>
<comment type="similarity">
    <text evidence="12 13">Belongs to the DnaG primase family.</text>
</comment>
<comment type="domain">
    <text evidence="12">Contains an N-terminal zinc-binding domain, a central core domain that contains the primase activity, and a C-terminal DnaB-binding domain.</text>
</comment>
<dbReference type="EC" id="2.7.7.101" evidence="12"/>
<dbReference type="GO" id="GO:0005524">
    <property type="term" value="F:ATP binding"/>
    <property type="evidence" value="ECO:0007669"/>
    <property type="project" value="InterPro"/>
</dbReference>
<keyword evidence="2 12" id="KW-0639">Primosome</keyword>
<dbReference type="Gene3D" id="1.10.860.10">
    <property type="entry name" value="DNAb Helicase, Chain A"/>
    <property type="match status" value="1"/>
</dbReference>
<reference evidence="16 17" key="1">
    <citation type="submission" date="2011-09" db="EMBL/GenBank/DDBJ databases">
        <title>The Genome Sequence of Bacillus smithii 7_3_47FAA.</title>
        <authorList>
            <consortium name="The Broad Institute Genome Sequencing Platform"/>
            <person name="Earl A."/>
            <person name="Ward D."/>
            <person name="Feldgarden M."/>
            <person name="Gevers D."/>
            <person name="Daigneault M."/>
            <person name="Strauss J."/>
            <person name="Allen-Vercoe E."/>
            <person name="Young S.K."/>
            <person name="Zeng Q."/>
            <person name="Gargeya S."/>
            <person name="Fitzgerald M."/>
            <person name="Haas B."/>
            <person name="Abouelleil A."/>
            <person name="Alvarado L."/>
            <person name="Arachchi H.M."/>
            <person name="Berlin A."/>
            <person name="Brown A."/>
            <person name="Chapman S.B."/>
            <person name="Chen Z."/>
            <person name="Dunbar C."/>
            <person name="Freedman E."/>
            <person name="Gearin G."/>
            <person name="Goldberg J."/>
            <person name="Griggs A."/>
            <person name="Gujja S."/>
            <person name="Heiman D."/>
            <person name="Howarth C."/>
            <person name="Larson L."/>
            <person name="Lui A."/>
            <person name="MacDonald P.J.P."/>
            <person name="Montmayeur A."/>
            <person name="Murphy C."/>
            <person name="Neiman D."/>
            <person name="Pearson M."/>
            <person name="Priest M."/>
            <person name="Roberts A."/>
            <person name="Saif S."/>
            <person name="Shea T."/>
            <person name="Shenoy N."/>
            <person name="Sisk P."/>
            <person name="Stolte C."/>
            <person name="Sykes S."/>
            <person name="Wortman J."/>
            <person name="Nusbaum C."/>
            <person name="Birren B."/>
        </authorList>
    </citation>
    <scope>NUCLEOTIDE SEQUENCE [LARGE SCALE GENOMIC DNA]</scope>
    <source>
        <strain evidence="16 17">7_3_47FAA</strain>
    </source>
</reference>
<keyword evidence="10 12" id="KW-0238">DNA-binding</keyword>
<dbReference type="GO" id="GO:0005737">
    <property type="term" value="C:cytoplasm"/>
    <property type="evidence" value="ECO:0007669"/>
    <property type="project" value="TreeGrafter"/>
</dbReference>
<dbReference type="GO" id="GO:0000428">
    <property type="term" value="C:DNA-directed RNA polymerase complex"/>
    <property type="evidence" value="ECO:0007669"/>
    <property type="project" value="UniProtKB-KW"/>
</dbReference>
<dbReference type="EMBL" id="ACWF01000156">
    <property type="protein sequence ID" value="EHL73725.1"/>
    <property type="molecule type" value="Genomic_DNA"/>
</dbReference>
<gene>
    <name evidence="12" type="primary">dnaG</name>
    <name evidence="16" type="ORF">HMPREF1015_00301</name>
</gene>
<evidence type="ECO:0000256" key="10">
    <source>
        <dbReference type="ARBA" id="ARBA00023125"/>
    </source>
</evidence>
<keyword evidence="17" id="KW-1185">Reference proteome</keyword>
<dbReference type="InterPro" id="IPR036977">
    <property type="entry name" value="DNA_primase_Znf_CHC2"/>
</dbReference>
<dbReference type="PANTHER" id="PTHR30313">
    <property type="entry name" value="DNA PRIMASE"/>
    <property type="match status" value="1"/>
</dbReference>
<dbReference type="GO" id="GO:1990077">
    <property type="term" value="C:primosome complex"/>
    <property type="evidence" value="ECO:0007669"/>
    <property type="project" value="UniProtKB-KW"/>
</dbReference>
<dbReference type="InterPro" id="IPR002694">
    <property type="entry name" value="Znf_CHC2"/>
</dbReference>
<keyword evidence="4 12" id="KW-0548">Nucleotidyltransferase</keyword>
<keyword evidence="11 12" id="KW-0804">Transcription</keyword>
<dbReference type="PIRSF" id="PIRSF002811">
    <property type="entry name" value="DnaG"/>
    <property type="match status" value="1"/>
</dbReference>
<dbReference type="GO" id="GO:0003678">
    <property type="term" value="F:DNA helicase activity"/>
    <property type="evidence" value="ECO:0007669"/>
    <property type="project" value="InterPro"/>
</dbReference>
<comment type="cofactor">
    <cofactor evidence="12 13 14">
        <name>Zn(2+)</name>
        <dbReference type="ChEBI" id="CHEBI:29105"/>
    </cofactor>
    <text evidence="12 13 14">Binds 1 zinc ion per monomer.</text>
</comment>
<dbReference type="PATRIC" id="fig|665952.3.peg.3195"/>
<comment type="subunit">
    <text evidence="12">Monomer. Interacts with DnaB.</text>
</comment>
<feature type="zinc finger region" description="CHC2-type" evidence="12 14">
    <location>
        <begin position="40"/>
        <end position="64"/>
    </location>
</feature>
<dbReference type="GO" id="GO:0003677">
    <property type="term" value="F:DNA binding"/>
    <property type="evidence" value="ECO:0007669"/>
    <property type="project" value="UniProtKB-KW"/>
</dbReference>
<evidence type="ECO:0000256" key="11">
    <source>
        <dbReference type="ARBA" id="ARBA00023163"/>
    </source>
</evidence>
<dbReference type="SUPFAM" id="SSF56731">
    <property type="entry name" value="DNA primase core"/>
    <property type="match status" value="1"/>
</dbReference>
<dbReference type="PROSITE" id="PS50880">
    <property type="entry name" value="TOPRIM"/>
    <property type="match status" value="1"/>
</dbReference>
<keyword evidence="9" id="KW-0460">Magnesium</keyword>
<dbReference type="InterPro" id="IPR019475">
    <property type="entry name" value="DNA_primase_DnaB-bd"/>
</dbReference>
<dbReference type="HAMAP" id="MF_00974">
    <property type="entry name" value="DNA_primase_DnaG"/>
    <property type="match status" value="1"/>
</dbReference>
<evidence type="ECO:0000256" key="6">
    <source>
        <dbReference type="ARBA" id="ARBA00022723"/>
    </source>
</evidence>
<evidence type="ECO:0000259" key="15">
    <source>
        <dbReference type="PROSITE" id="PS50880"/>
    </source>
</evidence>
<protein>
    <recommendedName>
        <fullName evidence="12 13">DNA primase</fullName>
        <ecNumber evidence="12">2.7.7.101</ecNumber>
    </recommendedName>
</protein>
<dbReference type="InterPro" id="IPR006171">
    <property type="entry name" value="TOPRIM_dom"/>
</dbReference>
<dbReference type="InterPro" id="IPR013264">
    <property type="entry name" value="DNAG_N"/>
</dbReference>
<evidence type="ECO:0000313" key="16">
    <source>
        <dbReference type="EMBL" id="EHL73725.1"/>
    </source>
</evidence>
<dbReference type="Pfam" id="PF10410">
    <property type="entry name" value="DnaB_bind"/>
    <property type="match status" value="1"/>
</dbReference>
<dbReference type="Pfam" id="PF13155">
    <property type="entry name" value="Toprim_2"/>
    <property type="match status" value="1"/>
</dbReference>
<evidence type="ECO:0000256" key="5">
    <source>
        <dbReference type="ARBA" id="ARBA00022705"/>
    </source>
</evidence>
<evidence type="ECO:0000256" key="14">
    <source>
        <dbReference type="PIRSR" id="PIRSR002811-1"/>
    </source>
</evidence>
<dbReference type="InterPro" id="IPR006295">
    <property type="entry name" value="DNA_primase_DnaG"/>
</dbReference>
<dbReference type="GO" id="GO:0006269">
    <property type="term" value="P:DNA replication, synthesis of primer"/>
    <property type="evidence" value="ECO:0007669"/>
    <property type="project" value="UniProtKB-UniRule"/>
</dbReference>
<dbReference type="Gene3D" id="6.10.140.360">
    <property type="match status" value="1"/>
</dbReference>
<dbReference type="SUPFAM" id="SSF48024">
    <property type="entry name" value="N-terminal domain of DnaB helicase"/>
    <property type="match status" value="1"/>
</dbReference>
<evidence type="ECO:0000256" key="2">
    <source>
        <dbReference type="ARBA" id="ARBA00022515"/>
    </source>
</evidence>
<dbReference type="NCBIfam" id="TIGR01391">
    <property type="entry name" value="dnaG"/>
    <property type="match status" value="1"/>
</dbReference>
<dbReference type="InterPro" id="IPR007693">
    <property type="entry name" value="DNA_helicase_DnaB-like_N"/>
</dbReference>
<dbReference type="InterPro" id="IPR034151">
    <property type="entry name" value="TOPRIM_DnaG_bac"/>
</dbReference>
<evidence type="ECO:0000256" key="13">
    <source>
        <dbReference type="PIRNR" id="PIRNR002811"/>
    </source>
</evidence>
<dbReference type="HOGENOM" id="CLU_013501_3_3_9"/>
<evidence type="ECO:0000256" key="3">
    <source>
        <dbReference type="ARBA" id="ARBA00022679"/>
    </source>
</evidence>
<evidence type="ECO:0000256" key="1">
    <source>
        <dbReference type="ARBA" id="ARBA00022478"/>
    </source>
</evidence>
<evidence type="ECO:0000256" key="9">
    <source>
        <dbReference type="ARBA" id="ARBA00022842"/>
    </source>
</evidence>
<keyword evidence="8 12" id="KW-0862">Zinc</keyword>
<keyword evidence="3 12" id="KW-0808">Transferase</keyword>
<dbReference type="FunFam" id="3.90.980.10:FF:000001">
    <property type="entry name" value="DNA primase"/>
    <property type="match status" value="1"/>
</dbReference>
<dbReference type="Pfam" id="PF00772">
    <property type="entry name" value="DnaB"/>
    <property type="match status" value="1"/>
</dbReference>
<keyword evidence="5 12" id="KW-0235">DNA replication</keyword>
<dbReference type="AlphaFoldDB" id="G9QPT4"/>
<dbReference type="InterPro" id="IPR016136">
    <property type="entry name" value="DNA_helicase_N/primase_C"/>
</dbReference>
<proteinExistence type="inferred from homology"/>
<sequence>MAGKIPEETLDRIKHSVNIVDVIHDYVQLSKQGKNYFGLCPFHGEKTPSFSVSPDKQIYHCFGCGAGGNVFTFLMEIENISFQEAAVQLAERAGIKLNVDITAEPVQALPKDHELMMSAHELLAKFYHHLLINTKEGQNALEYLFSRGFTKDQIEKFQIGWSPTGWNVATLFLKRRGFPISLMEKAGLVIRHEGKGDYYDRFRDRIMFPLHDSKGRVVAFSGRSLRDLQPKYLNSPETPIFHKSRLLYNLNRSRNSIRKKRQLILFEGFADCIAADRAGIDNGVSTMGTSLTEDHVHIIRRLTDEVLICYDGDSAGVEAAFRAGNLLEEAGCRVKVSVIPDDLDPDDYIQTYGGDKFRLDVIEASMTYMAFKMQYYKRGKNLQKEDEKLQYIDEILKEITKLSKAVERDYYMRQLAEEFSISLDALKWQQRQIYYAEKRNLPPSRPNWAGRISEKPSTGKIYPAYITAERRLIAYMLQDPELAYQIHEKLAGETFNLDEHQAIFTYLLGYYEEGKHPDASAFINFLPDPNLRKTVTEIEMMNVNMDVSDEEINDYINEVLNHQKMLKIKAKMEESKRAEQQHDYKKAAAIAMEVMQLRKMLKRKGSFKDVGRRGTNG</sequence>
<comment type="catalytic activity">
    <reaction evidence="12">
        <text>ssDNA + n NTP = ssDNA/pppN(pN)n-1 hybrid + (n-1) diphosphate.</text>
        <dbReference type="EC" id="2.7.7.101"/>
    </reaction>
</comment>
<evidence type="ECO:0000256" key="12">
    <source>
        <dbReference type="HAMAP-Rule" id="MF_00974"/>
    </source>
</evidence>
<dbReference type="InterPro" id="IPR037068">
    <property type="entry name" value="DNA_primase_core_N_sf"/>
</dbReference>
<dbReference type="InterPro" id="IPR036185">
    <property type="entry name" value="DNA_heli_DnaB-like_N_sf"/>
</dbReference>
<evidence type="ECO:0000256" key="4">
    <source>
        <dbReference type="ARBA" id="ARBA00022695"/>
    </source>
</evidence>
<dbReference type="GO" id="GO:0003899">
    <property type="term" value="F:DNA-directed RNA polymerase activity"/>
    <property type="evidence" value="ECO:0007669"/>
    <property type="project" value="UniProtKB-UniRule"/>
</dbReference>
<dbReference type="GO" id="GO:0008270">
    <property type="term" value="F:zinc ion binding"/>
    <property type="evidence" value="ECO:0007669"/>
    <property type="project" value="UniProtKB-UniRule"/>
</dbReference>
<organism evidence="16 17">
    <name type="scientific">Bacillus smithii 7_3_47FAA</name>
    <dbReference type="NCBI Taxonomy" id="665952"/>
    <lineage>
        <taxon>Bacteria</taxon>
        <taxon>Bacillati</taxon>
        <taxon>Bacillota</taxon>
        <taxon>Bacilli</taxon>
        <taxon>Bacillales</taxon>
        <taxon>Bacillaceae</taxon>
        <taxon>Bacillus</taxon>
    </lineage>
</organism>
<dbReference type="Pfam" id="PF01807">
    <property type="entry name" value="Zn_ribbon_DnaG"/>
    <property type="match status" value="1"/>
</dbReference>
<dbReference type="Gene3D" id="3.90.980.10">
    <property type="entry name" value="DNA primase, catalytic core, N-terminal domain"/>
    <property type="match status" value="1"/>
</dbReference>
<dbReference type="PANTHER" id="PTHR30313:SF2">
    <property type="entry name" value="DNA PRIMASE"/>
    <property type="match status" value="1"/>
</dbReference>
<dbReference type="Proteomes" id="UP000011747">
    <property type="component" value="Unassembled WGS sequence"/>
</dbReference>
<dbReference type="Gene3D" id="3.90.580.10">
    <property type="entry name" value="Zinc finger, CHC2-type domain"/>
    <property type="match status" value="1"/>
</dbReference>
<dbReference type="SMART" id="SM00493">
    <property type="entry name" value="TOPRIM"/>
    <property type="match status" value="1"/>
</dbReference>
<dbReference type="RefSeq" id="WP_003355383.1">
    <property type="nucleotide sequence ID" value="NZ_JH414764.1"/>
</dbReference>
<keyword evidence="6 12" id="KW-0479">Metal-binding</keyword>
<dbReference type="FunFam" id="3.90.580.10:FF:000001">
    <property type="entry name" value="DNA primase"/>
    <property type="match status" value="1"/>
</dbReference>
<accession>G9QPT4</accession>
<dbReference type="CDD" id="cd03364">
    <property type="entry name" value="TOPRIM_DnaG_primases"/>
    <property type="match status" value="1"/>
</dbReference>
<dbReference type="SUPFAM" id="SSF57783">
    <property type="entry name" value="Zinc beta-ribbon"/>
    <property type="match status" value="1"/>
</dbReference>